<proteinExistence type="predicted"/>
<feature type="transmembrane region" description="Helical" evidence="2">
    <location>
        <begin position="519"/>
        <end position="537"/>
    </location>
</feature>
<dbReference type="Pfam" id="PF07572">
    <property type="entry name" value="BCNT"/>
    <property type="match status" value="1"/>
</dbReference>
<feature type="transmembrane region" description="Helical" evidence="2">
    <location>
        <begin position="544"/>
        <end position="566"/>
    </location>
</feature>
<organism evidence="4 5">
    <name type="scientific">Caenorhabditis auriculariae</name>
    <dbReference type="NCBI Taxonomy" id="2777116"/>
    <lineage>
        <taxon>Eukaryota</taxon>
        <taxon>Metazoa</taxon>
        <taxon>Ecdysozoa</taxon>
        <taxon>Nematoda</taxon>
        <taxon>Chromadorea</taxon>
        <taxon>Rhabditida</taxon>
        <taxon>Rhabditina</taxon>
        <taxon>Rhabditomorpha</taxon>
        <taxon>Rhabditoidea</taxon>
        <taxon>Rhabditidae</taxon>
        <taxon>Peloderinae</taxon>
        <taxon>Caenorhabditis</taxon>
    </lineage>
</organism>
<dbReference type="InterPro" id="IPR026209">
    <property type="entry name" value="Wolframin_fam"/>
</dbReference>
<dbReference type="GO" id="GO:0055074">
    <property type="term" value="P:calcium ion homeostasis"/>
    <property type="evidence" value="ECO:0007669"/>
    <property type="project" value="TreeGrafter"/>
</dbReference>
<keyword evidence="2" id="KW-0812">Transmembrane</keyword>
<dbReference type="GO" id="GO:0005789">
    <property type="term" value="C:endoplasmic reticulum membrane"/>
    <property type="evidence" value="ECO:0007669"/>
    <property type="project" value="TreeGrafter"/>
</dbReference>
<dbReference type="PANTHER" id="PTHR13098">
    <property type="entry name" value="WOLFRAMIN"/>
    <property type="match status" value="1"/>
</dbReference>
<dbReference type="Proteomes" id="UP000835052">
    <property type="component" value="Unassembled WGS sequence"/>
</dbReference>
<comment type="caution">
    <text evidence="4">The sequence shown here is derived from an EMBL/GenBank/DDBJ whole genome shotgun (WGS) entry which is preliminary data.</text>
</comment>
<dbReference type="EMBL" id="CAJGYM010000001">
    <property type="protein sequence ID" value="CAD6184235.1"/>
    <property type="molecule type" value="Genomic_DNA"/>
</dbReference>
<feature type="transmembrane region" description="Helical" evidence="2">
    <location>
        <begin position="495"/>
        <end position="513"/>
    </location>
</feature>
<dbReference type="PRINTS" id="PR02060">
    <property type="entry name" value="WOLFFAMILY"/>
</dbReference>
<feature type="transmembrane region" description="Helical" evidence="2">
    <location>
        <begin position="623"/>
        <end position="647"/>
    </location>
</feature>
<dbReference type="Pfam" id="PF20053">
    <property type="entry name" value="WC-rich"/>
    <property type="match status" value="1"/>
</dbReference>
<dbReference type="AlphaFoldDB" id="A0A8S1GM24"/>
<evidence type="ECO:0000313" key="4">
    <source>
        <dbReference type="EMBL" id="CAD6184235.1"/>
    </source>
</evidence>
<sequence length="979" mass="111892">MSAKEAEDDYCSSEDEDYVPKDDGEDVEEPSGDEMDEVSSADGRVLNSKRRNTKVKSIEEHTPTNTAEVDDLLAELIGDDTLLQKAKERDNVARDTDRAQSSIESSSSVSLPEDSTIVKKVVRETFDFAGDEITVEREVSVDEYVKIETEQSKPAPKSTFKKRTGLGEALTLIAKKPKMSVLDKSTHDWSSFKSDNNLKEDLETYNRGKNGYLNRMDFLSRTDHRQFENEKSMRFGFLLLFLVLLMLRKQASFSSDEGGKQKSAYNFRDPDGDEEGYFDQRARHLYRRLADRNPQLANAKGIRYLFDAVDENEFMTEEEMLKKIFEQSELADNVLGKLDTADEPEDEDAFVEHFRENIDKEKESDSESLEAPKKKRRTAKVLRRIDSLVDTILEKINEQWLTVAYAIFPFHQVQTLVLICLVQFITIPSLIQMVPIIVAYGSFIFMVIFTLKMFHNQSLKRQKFKWRRVLDIFRDERTNVSSETRFRTENNWEPYVNFFFAVSVFVLAVGASGRFLPQTGLLCAVSVLFTVTTFVNLSDSSDFYALIAVFANLFSCLPLMLSRLHIRLPNIIYSLFFKPWIQLRLSYFTLAIGFPSMCLLAIPILYLLIALKCSSFRIAAHAVVPHLICIIWSDITMTIITFGWNSFGYIDVVLTVCGTFFLFFPSATAASAVLAILFVQFKSTVDMVNVLKTMFTLLLLCSPFVFAKLYTHFSKIYKMNLLADVSPTKRKWILVTVYLVTLLMAVSFLYEGQKSFSPTTDVTNLTWTQFDKKCKLNGANDIANQIKCSELKGTAINWVGTVQSVRVVHIDNSFEALLGYLPDSIDQSVRCFYDSNKGSKDSENTHKSDIKGNECSLSEHNVYTLELQVSGPHGERIVSSSKGQLELIASHVFLDMLRLVDENDVVRFVAYFDQYPVFRYPPRLKLVQLECVFCKNIQKGKNNHLRLTSAQMGRKGVWHRIFEAFKFCFNFAFAPLVKI</sequence>
<evidence type="ECO:0000256" key="2">
    <source>
        <dbReference type="SAM" id="Phobius"/>
    </source>
</evidence>
<feature type="transmembrane region" description="Helical" evidence="2">
    <location>
        <begin position="690"/>
        <end position="711"/>
    </location>
</feature>
<feature type="compositionally biased region" description="Acidic residues" evidence="1">
    <location>
        <begin position="1"/>
        <end position="39"/>
    </location>
</feature>
<dbReference type="PANTHER" id="PTHR13098:SF3">
    <property type="entry name" value="WOLFRAMIN"/>
    <property type="match status" value="1"/>
</dbReference>
<feature type="region of interest" description="Disordered" evidence="1">
    <location>
        <begin position="1"/>
        <end position="69"/>
    </location>
</feature>
<feature type="compositionally biased region" description="Basic and acidic residues" evidence="1">
    <location>
        <begin position="85"/>
        <end position="98"/>
    </location>
</feature>
<evidence type="ECO:0000259" key="3">
    <source>
        <dbReference type="PROSITE" id="PS51279"/>
    </source>
</evidence>
<feature type="transmembrane region" description="Helical" evidence="2">
    <location>
        <begin position="433"/>
        <end position="454"/>
    </location>
</feature>
<dbReference type="InterPro" id="IPR011421">
    <property type="entry name" value="BCNT-C"/>
</dbReference>
<keyword evidence="2" id="KW-0472">Membrane</keyword>
<evidence type="ECO:0000256" key="1">
    <source>
        <dbReference type="SAM" id="MobiDB-lite"/>
    </source>
</evidence>
<protein>
    <recommendedName>
        <fullName evidence="3">BCNT-C domain-containing protein</fullName>
    </recommendedName>
</protein>
<gene>
    <name evidence="4" type="ORF">CAUJ_LOCUS154</name>
</gene>
<evidence type="ECO:0000313" key="5">
    <source>
        <dbReference type="Proteomes" id="UP000835052"/>
    </source>
</evidence>
<dbReference type="Pfam" id="PF19913">
    <property type="entry name" value="WCOB"/>
    <property type="match status" value="1"/>
</dbReference>
<feature type="transmembrane region" description="Helical" evidence="2">
    <location>
        <begin position="653"/>
        <end position="678"/>
    </location>
</feature>
<dbReference type="InterPro" id="IPR045461">
    <property type="entry name" value="Wolframin_OB_fold"/>
</dbReference>
<feature type="domain" description="BCNT-C" evidence="3">
    <location>
        <begin position="160"/>
        <end position="240"/>
    </location>
</feature>
<dbReference type="OrthoDB" id="5865303at2759"/>
<feature type="region of interest" description="Disordered" evidence="1">
    <location>
        <begin position="83"/>
        <end position="108"/>
    </location>
</feature>
<keyword evidence="2" id="KW-1133">Transmembrane helix</keyword>
<reference evidence="4" key="1">
    <citation type="submission" date="2020-10" db="EMBL/GenBank/DDBJ databases">
        <authorList>
            <person name="Kikuchi T."/>
        </authorList>
    </citation>
    <scope>NUCLEOTIDE SEQUENCE</scope>
    <source>
        <strain evidence="4">NKZ352</strain>
    </source>
</reference>
<name>A0A8S1GM24_9PELO</name>
<keyword evidence="5" id="KW-1185">Reference proteome</keyword>
<accession>A0A8S1GM24</accession>
<dbReference type="InterPro" id="IPR045400">
    <property type="entry name" value="Wolframin_Cys-rich"/>
</dbReference>
<dbReference type="GO" id="GO:0030968">
    <property type="term" value="P:endoplasmic reticulum unfolded protein response"/>
    <property type="evidence" value="ECO:0007669"/>
    <property type="project" value="TreeGrafter"/>
</dbReference>
<dbReference type="PROSITE" id="PS51279">
    <property type="entry name" value="BCNT_C"/>
    <property type="match status" value="1"/>
</dbReference>
<feature type="transmembrane region" description="Helical" evidence="2">
    <location>
        <begin position="731"/>
        <end position="750"/>
    </location>
</feature>
<feature type="transmembrane region" description="Helical" evidence="2">
    <location>
        <begin position="586"/>
        <end position="611"/>
    </location>
</feature>